<name>A0ABT0ZSU6_9PSEU</name>
<sequence length="291" mass="29753">MNTATDTRVPAAVAALCDDAAAFPPALRPLPDAVLAYAKRAGAWYADLIGPMVLAADALARLGPVLAEGAVPPPLAVTVAGPGRVPAALAAARALPVELRSVEVAVPADMAASELVDRLAAAVEDAPDLDVYVEVPRDARREPVVAALAGRFRAKFRTGGARARTHPDEAELAGALAAAVAAGVPFKATAGLHRALRNTDPRTGFEQHGFLTLLLATDALVEGRGEQVARVLLAERDGPTVAGLLGELDPDRVRRARAAFTSFGTCSIADPLTELIALGIVTAPDPGATGG</sequence>
<evidence type="ECO:0000313" key="2">
    <source>
        <dbReference type="Proteomes" id="UP001165283"/>
    </source>
</evidence>
<gene>
    <name evidence="1" type="ORF">KDL28_01980</name>
</gene>
<evidence type="ECO:0000313" key="1">
    <source>
        <dbReference type="EMBL" id="MCO1653815.1"/>
    </source>
</evidence>
<dbReference type="RefSeq" id="WP_252435410.1">
    <property type="nucleotide sequence ID" value="NZ_JAGSOV010000006.1"/>
</dbReference>
<proteinExistence type="predicted"/>
<keyword evidence="2" id="KW-1185">Reference proteome</keyword>
<dbReference type="Proteomes" id="UP001165283">
    <property type="component" value="Unassembled WGS sequence"/>
</dbReference>
<reference evidence="1" key="1">
    <citation type="submission" date="2021-04" db="EMBL/GenBank/DDBJ databases">
        <title>Pseudonocardia sp. nov., isolated from sandy soil of mangrove forest.</title>
        <authorList>
            <person name="Zan Z."/>
            <person name="Huang R."/>
            <person name="Liu W."/>
        </authorList>
    </citation>
    <scope>NUCLEOTIDE SEQUENCE</scope>
    <source>
        <strain evidence="1">S2-4</strain>
    </source>
</reference>
<dbReference type="EMBL" id="JAGSOV010000006">
    <property type="protein sequence ID" value="MCO1653815.1"/>
    <property type="molecule type" value="Genomic_DNA"/>
</dbReference>
<comment type="caution">
    <text evidence="1">The sequence shown here is derived from an EMBL/GenBank/DDBJ whole genome shotgun (WGS) entry which is preliminary data.</text>
</comment>
<accession>A0ABT0ZSU6</accession>
<protein>
    <submittedName>
        <fullName evidence="1">Uncharacterized protein</fullName>
    </submittedName>
</protein>
<organism evidence="1 2">
    <name type="scientific">Pseudonocardia humida</name>
    <dbReference type="NCBI Taxonomy" id="2800819"/>
    <lineage>
        <taxon>Bacteria</taxon>
        <taxon>Bacillati</taxon>
        <taxon>Actinomycetota</taxon>
        <taxon>Actinomycetes</taxon>
        <taxon>Pseudonocardiales</taxon>
        <taxon>Pseudonocardiaceae</taxon>
        <taxon>Pseudonocardia</taxon>
    </lineage>
</organism>